<evidence type="ECO:0000313" key="5">
    <source>
        <dbReference type="Proteomes" id="UP000054359"/>
    </source>
</evidence>
<name>A0A087TYQ8_STEMI</name>
<dbReference type="FunFam" id="3.30.160.20:FF:000007">
    <property type="entry name" value="Double-stranded RNA-binding protein Staufen homolog 1"/>
    <property type="match status" value="2"/>
</dbReference>
<dbReference type="CDD" id="cd19864">
    <property type="entry name" value="DSRM_PRKRA-like_rpt3"/>
    <property type="match status" value="1"/>
</dbReference>
<dbReference type="STRING" id="407821.A0A087TYQ8"/>
<dbReference type="GO" id="GO:0005634">
    <property type="term" value="C:nucleus"/>
    <property type="evidence" value="ECO:0007669"/>
    <property type="project" value="TreeGrafter"/>
</dbReference>
<dbReference type="GO" id="GO:0005737">
    <property type="term" value="C:cytoplasm"/>
    <property type="evidence" value="ECO:0007669"/>
    <property type="project" value="TreeGrafter"/>
</dbReference>
<accession>A0A087TYQ8</accession>
<keyword evidence="5" id="KW-1185">Reference proteome</keyword>
<dbReference type="InterPro" id="IPR051247">
    <property type="entry name" value="RLC_Component"/>
</dbReference>
<dbReference type="GO" id="GO:0070920">
    <property type="term" value="P:regulation of regulatory ncRNA processing"/>
    <property type="evidence" value="ECO:0007669"/>
    <property type="project" value="TreeGrafter"/>
</dbReference>
<dbReference type="GO" id="GO:0070578">
    <property type="term" value="C:RISC-loading complex"/>
    <property type="evidence" value="ECO:0007669"/>
    <property type="project" value="TreeGrafter"/>
</dbReference>
<protein>
    <submittedName>
        <fullName evidence="4">Putative RISC-loading complex subunit</fullName>
    </submittedName>
</protein>
<dbReference type="Pfam" id="PF00035">
    <property type="entry name" value="dsrm"/>
    <property type="match status" value="2"/>
</dbReference>
<dbReference type="GO" id="GO:0016442">
    <property type="term" value="C:RISC complex"/>
    <property type="evidence" value="ECO:0007669"/>
    <property type="project" value="TreeGrafter"/>
</dbReference>
<feature type="domain" description="DRBM" evidence="3">
    <location>
        <begin position="116"/>
        <end position="184"/>
    </location>
</feature>
<dbReference type="SMART" id="SM00358">
    <property type="entry name" value="DSRM"/>
    <property type="match status" value="3"/>
</dbReference>
<dbReference type="PANTHER" id="PTHR46205:SF3">
    <property type="entry name" value="LOQUACIOUS, ISOFORM B"/>
    <property type="match status" value="1"/>
</dbReference>
<keyword evidence="1 2" id="KW-0694">RNA-binding</keyword>
<dbReference type="OMA" id="GYSCTWD"/>
<gene>
    <name evidence="4" type="ORF">X975_24745</name>
</gene>
<dbReference type="Gene3D" id="3.30.160.20">
    <property type="match status" value="3"/>
</dbReference>
<dbReference type="InterPro" id="IPR014720">
    <property type="entry name" value="dsRBD_dom"/>
</dbReference>
<sequence>MTNAAQKTPISLLQELCAQQGMTPDYKLMSVEGAVHAPTFMYRVQVNEVVATATGQSKKKAKHAAAKAVLERLLSKDGEYPQGFVSDGVTVNAETLNEIISEPAAVPAAEENVSGNPVGALQELCMKRRWQPPYYETEKATGLPHEKVFSIMCVVDNHTTSGEGKSKRLAKRQAADNMLKRLKALKIVSDEEEEAAKKFEDIRVFAREDPDNKISNLQKTYSKNVLKFLKDLKTSTSSFLHALQDVDLMDQNLDCLKLLQNIATEQNFEIIYIPIEQRGKNGDYHCLLQITSLPVAVCFGSANTREDAKINSARNALNFIQLMCRK</sequence>
<dbReference type="GO" id="GO:0003725">
    <property type="term" value="F:double-stranded RNA binding"/>
    <property type="evidence" value="ECO:0007669"/>
    <property type="project" value="TreeGrafter"/>
</dbReference>
<reference evidence="4 5" key="1">
    <citation type="submission" date="2013-11" db="EMBL/GenBank/DDBJ databases">
        <title>Genome sequencing of Stegodyphus mimosarum.</title>
        <authorList>
            <person name="Bechsgaard J."/>
        </authorList>
    </citation>
    <scope>NUCLEOTIDE SEQUENCE [LARGE SCALE GENOMIC DNA]</scope>
</reference>
<dbReference type="GO" id="GO:0035197">
    <property type="term" value="F:siRNA binding"/>
    <property type="evidence" value="ECO:0007669"/>
    <property type="project" value="TreeGrafter"/>
</dbReference>
<feature type="domain" description="DRBM" evidence="3">
    <location>
        <begin position="254"/>
        <end position="322"/>
    </location>
</feature>
<evidence type="ECO:0000256" key="2">
    <source>
        <dbReference type="PROSITE-ProRule" id="PRU00266"/>
    </source>
</evidence>
<dbReference type="PROSITE" id="PS50137">
    <property type="entry name" value="DS_RBD"/>
    <property type="match status" value="3"/>
</dbReference>
<proteinExistence type="predicted"/>
<dbReference type="Proteomes" id="UP000054359">
    <property type="component" value="Unassembled WGS sequence"/>
</dbReference>
<feature type="domain" description="DRBM" evidence="3">
    <location>
        <begin position="8"/>
        <end position="75"/>
    </location>
</feature>
<dbReference type="CDD" id="cd19862">
    <property type="entry name" value="DSRM_PRKRA-like_rpt1"/>
    <property type="match status" value="1"/>
</dbReference>
<feature type="non-terminal residue" evidence="4">
    <location>
        <position position="326"/>
    </location>
</feature>
<dbReference type="GO" id="GO:0030422">
    <property type="term" value="P:siRNA processing"/>
    <property type="evidence" value="ECO:0007669"/>
    <property type="project" value="TreeGrafter"/>
</dbReference>
<dbReference type="SUPFAM" id="SSF54768">
    <property type="entry name" value="dsRNA-binding domain-like"/>
    <property type="match status" value="3"/>
</dbReference>
<evidence type="ECO:0000313" key="4">
    <source>
        <dbReference type="EMBL" id="KFM70247.1"/>
    </source>
</evidence>
<evidence type="ECO:0000259" key="3">
    <source>
        <dbReference type="PROSITE" id="PS50137"/>
    </source>
</evidence>
<dbReference type="PANTHER" id="PTHR46205">
    <property type="entry name" value="LOQUACIOUS, ISOFORM B"/>
    <property type="match status" value="1"/>
</dbReference>
<dbReference type="CDD" id="cd19863">
    <property type="entry name" value="DSRM_PRKRA-like_rpt2"/>
    <property type="match status" value="1"/>
</dbReference>
<evidence type="ECO:0000256" key="1">
    <source>
        <dbReference type="ARBA" id="ARBA00022884"/>
    </source>
</evidence>
<dbReference type="OrthoDB" id="10056847at2759"/>
<dbReference type="AlphaFoldDB" id="A0A087TYQ8"/>
<organism evidence="4 5">
    <name type="scientific">Stegodyphus mimosarum</name>
    <name type="common">African social velvet spider</name>
    <dbReference type="NCBI Taxonomy" id="407821"/>
    <lineage>
        <taxon>Eukaryota</taxon>
        <taxon>Metazoa</taxon>
        <taxon>Ecdysozoa</taxon>
        <taxon>Arthropoda</taxon>
        <taxon>Chelicerata</taxon>
        <taxon>Arachnida</taxon>
        <taxon>Araneae</taxon>
        <taxon>Araneomorphae</taxon>
        <taxon>Entelegynae</taxon>
        <taxon>Eresoidea</taxon>
        <taxon>Eresidae</taxon>
        <taxon>Stegodyphus</taxon>
    </lineage>
</organism>
<dbReference type="EMBL" id="KK117352">
    <property type="protein sequence ID" value="KFM70247.1"/>
    <property type="molecule type" value="Genomic_DNA"/>
</dbReference>